<gene>
    <name evidence="3" type="ORF">N0F65_010849</name>
</gene>
<evidence type="ECO:0000313" key="3">
    <source>
        <dbReference type="EMBL" id="DBA01257.1"/>
    </source>
</evidence>
<comment type="caution">
    <text evidence="3">The sequence shown here is derived from an EMBL/GenBank/DDBJ whole genome shotgun (WGS) entry which is preliminary data.</text>
</comment>
<reference evidence="3" key="2">
    <citation type="journal article" date="2023" name="Microbiol Resour">
        <title>Decontamination and Annotation of the Draft Genome Sequence of the Oomycete Lagenidium giganteum ARSEF 373.</title>
        <authorList>
            <person name="Morgan W.R."/>
            <person name="Tartar A."/>
        </authorList>
    </citation>
    <scope>NUCLEOTIDE SEQUENCE</scope>
    <source>
        <strain evidence="3">ARSEF 373</strain>
    </source>
</reference>
<proteinExistence type="predicted"/>
<protein>
    <submittedName>
        <fullName evidence="3">Uncharacterized protein</fullName>
    </submittedName>
</protein>
<accession>A0AAV2Z747</accession>
<dbReference type="AlphaFoldDB" id="A0AAV2Z747"/>
<evidence type="ECO:0000256" key="2">
    <source>
        <dbReference type="SAM" id="MobiDB-lite"/>
    </source>
</evidence>
<organism evidence="3 4">
    <name type="scientific">Lagenidium giganteum</name>
    <dbReference type="NCBI Taxonomy" id="4803"/>
    <lineage>
        <taxon>Eukaryota</taxon>
        <taxon>Sar</taxon>
        <taxon>Stramenopiles</taxon>
        <taxon>Oomycota</taxon>
        <taxon>Peronosporomycetes</taxon>
        <taxon>Pythiales</taxon>
        <taxon>Pythiaceae</taxon>
    </lineage>
</organism>
<keyword evidence="1" id="KW-0175">Coiled coil</keyword>
<feature type="region of interest" description="Disordered" evidence="2">
    <location>
        <begin position="21"/>
        <end position="53"/>
    </location>
</feature>
<evidence type="ECO:0000313" key="4">
    <source>
        <dbReference type="Proteomes" id="UP001146120"/>
    </source>
</evidence>
<reference evidence="3" key="1">
    <citation type="submission" date="2022-11" db="EMBL/GenBank/DDBJ databases">
        <authorList>
            <person name="Morgan W.R."/>
            <person name="Tartar A."/>
        </authorList>
    </citation>
    <scope>NUCLEOTIDE SEQUENCE</scope>
    <source>
        <strain evidence="3">ARSEF 373</strain>
    </source>
</reference>
<sequence>MEVDFDDGSLSLELSALLGVRRDSCESPPPNAPPQENPRASPPLEKGKRKPTYLVRKEERDELLKQIDSLQRQLAYLEHRVVPVRPIGKDANSDSEGDEGVVKMTEHDPLYKAAIANASLQSAVRMHHVMLANMQSQMSEAIPLHTRIQLGTDMEQRCATLVALKPKKVAIAYQLLRERTRFLDDSKMYSSQDQYISIDGNNCLNSFDITPLPRARSVQHVLEALEFVVQNIDLALADKQGQLTVSESLDQLRPDITHSRYVSRLRECAEQEVQLVIFREYDAEKNVGLVVIDSVDQDPLHPYNPDTRIRRDISQVVLISTSQKQPELVTVQRMDFTVVHKPKMSELMPAFKEVSDSSPVGARLILRTLQDVLNSTV</sequence>
<evidence type="ECO:0000256" key="1">
    <source>
        <dbReference type="SAM" id="Coils"/>
    </source>
</evidence>
<feature type="compositionally biased region" description="Pro residues" evidence="2">
    <location>
        <begin position="27"/>
        <end position="36"/>
    </location>
</feature>
<name>A0AAV2Z747_9STRA</name>
<keyword evidence="4" id="KW-1185">Reference proteome</keyword>
<dbReference type="Proteomes" id="UP001146120">
    <property type="component" value="Unassembled WGS sequence"/>
</dbReference>
<dbReference type="EMBL" id="DAKRPA010000051">
    <property type="protein sequence ID" value="DBA01257.1"/>
    <property type="molecule type" value="Genomic_DNA"/>
</dbReference>
<feature type="coiled-coil region" evidence="1">
    <location>
        <begin position="53"/>
        <end position="80"/>
    </location>
</feature>